<gene>
    <name evidence="1" type="ORF">GCM10010136_31840</name>
</gene>
<name>A0A8J3DJR0_9HYPH</name>
<evidence type="ECO:0000313" key="1">
    <source>
        <dbReference type="EMBL" id="GHC79360.1"/>
    </source>
</evidence>
<accession>A0A8J3DJR0</accession>
<dbReference type="Proteomes" id="UP000641137">
    <property type="component" value="Unassembled WGS sequence"/>
</dbReference>
<comment type="caution">
    <text evidence="1">The sequence shown here is derived from an EMBL/GenBank/DDBJ whole genome shotgun (WGS) entry which is preliminary data.</text>
</comment>
<organism evidence="1 2">
    <name type="scientific">Limoniibacter endophyticus</name>
    <dbReference type="NCBI Taxonomy" id="1565040"/>
    <lineage>
        <taxon>Bacteria</taxon>
        <taxon>Pseudomonadati</taxon>
        <taxon>Pseudomonadota</taxon>
        <taxon>Alphaproteobacteria</taxon>
        <taxon>Hyphomicrobiales</taxon>
        <taxon>Bartonellaceae</taxon>
        <taxon>Limoniibacter</taxon>
    </lineage>
</organism>
<evidence type="ECO:0000313" key="2">
    <source>
        <dbReference type="Proteomes" id="UP000641137"/>
    </source>
</evidence>
<dbReference type="EMBL" id="BMZO01000011">
    <property type="protein sequence ID" value="GHC79360.1"/>
    <property type="molecule type" value="Genomic_DNA"/>
</dbReference>
<reference evidence="1" key="1">
    <citation type="journal article" date="2014" name="Int. J. Syst. Evol. Microbiol.">
        <title>Complete genome sequence of Corynebacterium casei LMG S-19264T (=DSM 44701T), isolated from a smear-ripened cheese.</title>
        <authorList>
            <consortium name="US DOE Joint Genome Institute (JGI-PGF)"/>
            <person name="Walter F."/>
            <person name="Albersmeier A."/>
            <person name="Kalinowski J."/>
            <person name="Ruckert C."/>
        </authorList>
    </citation>
    <scope>NUCLEOTIDE SEQUENCE</scope>
    <source>
        <strain evidence="1">KCTC 42097</strain>
    </source>
</reference>
<keyword evidence="2" id="KW-1185">Reference proteome</keyword>
<reference evidence="1" key="2">
    <citation type="submission" date="2020-09" db="EMBL/GenBank/DDBJ databases">
        <authorList>
            <person name="Sun Q."/>
            <person name="Kim S."/>
        </authorList>
    </citation>
    <scope>NUCLEOTIDE SEQUENCE</scope>
    <source>
        <strain evidence="1">KCTC 42097</strain>
    </source>
</reference>
<sequence>MKHFYIALAAGLALTGCQYKAEPVAIGAFNVYSSYENKLPGKYLLYVDASALNQNVKPSDMNCAAHSYPLELAASFKSSTRQTLSNLVGELELVDTPLDRSKLAERNARGMIIVKGEQTIARIRVMPGFWSATLEADVEIVSSITVDGKNGRLLGNTVSGRGVAQADAGAFCEGGAKSLSQAASDAARQALTRLGEALNNSDRVRTGM</sequence>
<protein>
    <recommendedName>
        <fullName evidence="3">Lipoprotein</fullName>
    </recommendedName>
</protein>
<proteinExistence type="predicted"/>
<dbReference type="AlphaFoldDB" id="A0A8J3DJR0"/>
<evidence type="ECO:0008006" key="3">
    <source>
        <dbReference type="Google" id="ProtNLM"/>
    </source>
</evidence>
<dbReference type="RefSeq" id="WP_189492466.1">
    <property type="nucleotide sequence ID" value="NZ_BMZO01000011.1"/>
</dbReference>
<dbReference type="PROSITE" id="PS51257">
    <property type="entry name" value="PROKAR_LIPOPROTEIN"/>
    <property type="match status" value="1"/>
</dbReference>